<dbReference type="AlphaFoldDB" id="A0A4S8KQG3"/>
<keyword evidence="2" id="KW-1185">Reference proteome</keyword>
<proteinExistence type="predicted"/>
<dbReference type="Proteomes" id="UP000297245">
    <property type="component" value="Unassembled WGS sequence"/>
</dbReference>
<organism evidence="1 2">
    <name type="scientific">Dendrothele bispora (strain CBS 962.96)</name>
    <dbReference type="NCBI Taxonomy" id="1314807"/>
    <lineage>
        <taxon>Eukaryota</taxon>
        <taxon>Fungi</taxon>
        <taxon>Dikarya</taxon>
        <taxon>Basidiomycota</taxon>
        <taxon>Agaricomycotina</taxon>
        <taxon>Agaricomycetes</taxon>
        <taxon>Agaricomycetidae</taxon>
        <taxon>Agaricales</taxon>
        <taxon>Agaricales incertae sedis</taxon>
        <taxon>Dendrothele</taxon>
    </lineage>
</organism>
<gene>
    <name evidence="1" type="ORF">K435DRAFT_889644</name>
</gene>
<evidence type="ECO:0000313" key="1">
    <source>
        <dbReference type="EMBL" id="THU77974.1"/>
    </source>
</evidence>
<protein>
    <submittedName>
        <fullName evidence="1">Uncharacterized protein</fullName>
    </submittedName>
</protein>
<sequence length="272" mass="31392">MSNRIPYDQFWSYSPGKCTHCDHSWMRDFSRLVHVDWNDQDWLAAAWLSQAQHFCDTVNGLYNNIPGSAALFSGITFSLQPNYKDYRFLLHPNYGKIFLFIAPIMASHLSGISGVELCWGNDGNDPYYWSFDPDGSCLLSKRVTEALGLPQLIARVEPLLQEFADYQYKATKQFQLFRGYNPSTQQFAQRHELPLVDIVWPNGKTGPEFFASPWLYGFLLDYELYTWQGQLSAQSSLSEDCEFCWFHRPDGDEVKPEHSQEILISSLRQNGP</sequence>
<reference evidence="1 2" key="1">
    <citation type="journal article" date="2019" name="Nat. Ecol. Evol.">
        <title>Megaphylogeny resolves global patterns of mushroom evolution.</title>
        <authorList>
            <person name="Varga T."/>
            <person name="Krizsan K."/>
            <person name="Foldi C."/>
            <person name="Dima B."/>
            <person name="Sanchez-Garcia M."/>
            <person name="Sanchez-Ramirez S."/>
            <person name="Szollosi G.J."/>
            <person name="Szarkandi J.G."/>
            <person name="Papp V."/>
            <person name="Albert L."/>
            <person name="Andreopoulos W."/>
            <person name="Angelini C."/>
            <person name="Antonin V."/>
            <person name="Barry K.W."/>
            <person name="Bougher N.L."/>
            <person name="Buchanan P."/>
            <person name="Buyck B."/>
            <person name="Bense V."/>
            <person name="Catcheside P."/>
            <person name="Chovatia M."/>
            <person name="Cooper J."/>
            <person name="Damon W."/>
            <person name="Desjardin D."/>
            <person name="Finy P."/>
            <person name="Geml J."/>
            <person name="Haridas S."/>
            <person name="Hughes K."/>
            <person name="Justo A."/>
            <person name="Karasinski D."/>
            <person name="Kautmanova I."/>
            <person name="Kiss B."/>
            <person name="Kocsube S."/>
            <person name="Kotiranta H."/>
            <person name="LaButti K.M."/>
            <person name="Lechner B.E."/>
            <person name="Liimatainen K."/>
            <person name="Lipzen A."/>
            <person name="Lukacs Z."/>
            <person name="Mihaltcheva S."/>
            <person name="Morgado L.N."/>
            <person name="Niskanen T."/>
            <person name="Noordeloos M.E."/>
            <person name="Ohm R.A."/>
            <person name="Ortiz-Santana B."/>
            <person name="Ovrebo C."/>
            <person name="Racz N."/>
            <person name="Riley R."/>
            <person name="Savchenko A."/>
            <person name="Shiryaev A."/>
            <person name="Soop K."/>
            <person name="Spirin V."/>
            <person name="Szebenyi C."/>
            <person name="Tomsovsky M."/>
            <person name="Tulloss R.E."/>
            <person name="Uehling J."/>
            <person name="Grigoriev I.V."/>
            <person name="Vagvolgyi C."/>
            <person name="Papp T."/>
            <person name="Martin F.M."/>
            <person name="Miettinen O."/>
            <person name="Hibbett D.S."/>
            <person name="Nagy L.G."/>
        </authorList>
    </citation>
    <scope>NUCLEOTIDE SEQUENCE [LARGE SCALE GENOMIC DNA]</scope>
    <source>
        <strain evidence="1 2">CBS 962.96</strain>
    </source>
</reference>
<dbReference type="EMBL" id="ML180290">
    <property type="protein sequence ID" value="THU77974.1"/>
    <property type="molecule type" value="Genomic_DNA"/>
</dbReference>
<dbReference type="OrthoDB" id="3063557at2759"/>
<accession>A0A4S8KQG3</accession>
<name>A0A4S8KQG3_DENBC</name>
<evidence type="ECO:0000313" key="2">
    <source>
        <dbReference type="Proteomes" id="UP000297245"/>
    </source>
</evidence>